<evidence type="ECO:0000256" key="1">
    <source>
        <dbReference type="SAM" id="MobiDB-lite"/>
    </source>
</evidence>
<protein>
    <submittedName>
        <fullName evidence="2">Uncharacterized protein</fullName>
    </submittedName>
</protein>
<accession>A0A7R9IA58</accession>
<reference evidence="2" key="1">
    <citation type="submission" date="2020-11" db="EMBL/GenBank/DDBJ databases">
        <authorList>
            <person name="Tran Van P."/>
        </authorList>
    </citation>
    <scope>NUCLEOTIDE SEQUENCE</scope>
</reference>
<feature type="compositionally biased region" description="Acidic residues" evidence="1">
    <location>
        <begin position="100"/>
        <end position="110"/>
    </location>
</feature>
<dbReference type="Gene3D" id="6.10.250.220">
    <property type="match status" value="1"/>
</dbReference>
<name>A0A7R9IA58_9NEOP</name>
<dbReference type="AlphaFoldDB" id="A0A7R9IA58"/>
<gene>
    <name evidence="2" type="ORF">TTEB3V08_LOCUS1350</name>
</gene>
<feature type="region of interest" description="Disordered" evidence="1">
    <location>
        <begin position="97"/>
        <end position="184"/>
    </location>
</feature>
<organism evidence="2">
    <name type="scientific">Timema tahoe</name>
    <dbReference type="NCBI Taxonomy" id="61484"/>
    <lineage>
        <taxon>Eukaryota</taxon>
        <taxon>Metazoa</taxon>
        <taxon>Ecdysozoa</taxon>
        <taxon>Arthropoda</taxon>
        <taxon>Hexapoda</taxon>
        <taxon>Insecta</taxon>
        <taxon>Pterygota</taxon>
        <taxon>Neoptera</taxon>
        <taxon>Polyneoptera</taxon>
        <taxon>Phasmatodea</taxon>
        <taxon>Timematodea</taxon>
        <taxon>Timematoidea</taxon>
        <taxon>Timematidae</taxon>
        <taxon>Timema</taxon>
    </lineage>
</organism>
<sequence>MNHLNESSYCFDIGFITVALSDITRYLSETLKEEALSVHAENERATLVRRVTILFPDDSLLPVISRPYLDMNGRSQKQERLRKLLEEINAVDSNISELSDSYDGESDYCEENDHQSDSEQSDCDLKSGSPNERRDLGPQALNPKSQGPEPQEPYRPGSHRAANAIPRRPSNLLPHRVQPISGPPCDVGFWSSPVYYLQRK</sequence>
<dbReference type="EMBL" id="OE000275">
    <property type="protein sequence ID" value="CAD7453201.1"/>
    <property type="molecule type" value="Genomic_DNA"/>
</dbReference>
<evidence type="ECO:0000313" key="2">
    <source>
        <dbReference type="EMBL" id="CAD7453201.1"/>
    </source>
</evidence>
<proteinExistence type="predicted"/>